<protein>
    <submittedName>
        <fullName evidence="1">DUF5682 family protein</fullName>
    </submittedName>
</protein>
<dbReference type="Proteomes" id="UP001589818">
    <property type="component" value="Unassembled WGS sequence"/>
</dbReference>
<organism evidence="1 2">
    <name type="scientific">Paenibacillus mendelii</name>
    <dbReference type="NCBI Taxonomy" id="206163"/>
    <lineage>
        <taxon>Bacteria</taxon>
        <taxon>Bacillati</taxon>
        <taxon>Bacillota</taxon>
        <taxon>Bacilli</taxon>
        <taxon>Bacillales</taxon>
        <taxon>Paenibacillaceae</taxon>
        <taxon>Paenibacillus</taxon>
    </lineage>
</organism>
<evidence type="ECO:0000313" key="2">
    <source>
        <dbReference type="Proteomes" id="UP001589818"/>
    </source>
</evidence>
<dbReference type="EMBL" id="JBHLVF010000034">
    <property type="protein sequence ID" value="MFC0393544.1"/>
    <property type="molecule type" value="Genomic_DNA"/>
</dbReference>
<sequence>MVNEPILFGVRHLSPAGSWHLLELLNQLKPDIVLVEGPSDLTDQLVHLCAQETKPPIAIMAYSETVPIRTILYPFAVYSPEYQAIKWANEHQRACRFIDLPSSVFLAIQEKRAVIEQRQASEEPKAGTSAVEAAEPSLNVNKGIAEITGEDSQETFWERHFEHNMGSGAYSQGANEYGRQLREWRDEDPLDEAENLLREAYMKHQIELAIAEGYSPEKIVVVTGAYHVDGIRAITALSSEEIASLPAIPAQTTLMPYSYYRLSSRSGYGAGNKAPAYYELLWESLNAGKPEHTAYTYLARLAAYQRQAGHMVSAAEVIEAVRLSQTLAQMKGFTVPSLRDLRDSAVTCMGHGHFSEIALAVADTEIGTKLGSLPDGISRTSIQADFYRLLKELKLDKYKSTVAQTLELDLRENTRVKSEQAAFIDLWRSFFLHRLQMLGISFAGKQRIDQTKATWAESWNMQWSVEAEIQLVESALKGETVELAAAFVFKERIEQSQTISEAAAIIQDACMCGMPQSVEIATSALQRLAIDAASVKEIADTAHSLSIVIRYGSIRRLDYGALVPILQQLFFRACLIMADNCSCDNKAVNDVIDAMVLLNEVSINHDFVDSQKWLELLTELSNRDDINTKASGFATAILLERGIMDNQLLAVEVERRLSKGIPADLGASWFEGLAMKNKYALITRLSLWEKLSEYLDTLDDEEFKRALVFLRRSFSQFSAKERSDIAENLGEVWGLNTQQVSDVLNRETTEQEQEMLSGLDDFDFDDI</sequence>
<dbReference type="RefSeq" id="WP_256555409.1">
    <property type="nucleotide sequence ID" value="NZ_JANHOF010000008.1"/>
</dbReference>
<keyword evidence="2" id="KW-1185">Reference proteome</keyword>
<comment type="caution">
    <text evidence="1">The sequence shown here is derived from an EMBL/GenBank/DDBJ whole genome shotgun (WGS) entry which is preliminary data.</text>
</comment>
<gene>
    <name evidence="1" type="ORF">ACFFJ8_19500</name>
</gene>
<dbReference type="Pfam" id="PF18934">
    <property type="entry name" value="DUF5682"/>
    <property type="match status" value="1"/>
</dbReference>
<dbReference type="InterPro" id="IPR043737">
    <property type="entry name" value="DUF5682"/>
</dbReference>
<reference evidence="1 2" key="1">
    <citation type="submission" date="2024-09" db="EMBL/GenBank/DDBJ databases">
        <authorList>
            <person name="Sun Q."/>
            <person name="Mori K."/>
        </authorList>
    </citation>
    <scope>NUCLEOTIDE SEQUENCE [LARGE SCALE GENOMIC DNA]</scope>
    <source>
        <strain evidence="1 2">CCM 4839</strain>
    </source>
</reference>
<proteinExistence type="predicted"/>
<evidence type="ECO:0000313" key="1">
    <source>
        <dbReference type="EMBL" id="MFC0393544.1"/>
    </source>
</evidence>
<accession>A0ABV6JCA8</accession>
<name>A0ABV6JCA8_9BACL</name>